<evidence type="ECO:0000313" key="2">
    <source>
        <dbReference type="EMBL" id="SCB15267.1"/>
    </source>
</evidence>
<organism evidence="2 3">
    <name type="scientific">Rhizobium lusitanum</name>
    <dbReference type="NCBI Taxonomy" id="293958"/>
    <lineage>
        <taxon>Bacteria</taxon>
        <taxon>Pseudomonadati</taxon>
        <taxon>Pseudomonadota</taxon>
        <taxon>Alphaproteobacteria</taxon>
        <taxon>Hyphomicrobiales</taxon>
        <taxon>Rhizobiaceae</taxon>
        <taxon>Rhizobium/Agrobacterium group</taxon>
        <taxon>Rhizobium</taxon>
    </lineage>
</organism>
<evidence type="ECO:0000313" key="3">
    <source>
        <dbReference type="Proteomes" id="UP000199205"/>
    </source>
</evidence>
<protein>
    <submittedName>
        <fullName evidence="2">Uncharacterized protein</fullName>
    </submittedName>
</protein>
<dbReference type="Proteomes" id="UP000199205">
    <property type="component" value="Unassembled WGS sequence"/>
</dbReference>
<dbReference type="AlphaFoldDB" id="A0A1C3UIT6"/>
<feature type="chain" id="PRO_5008683169" evidence="1">
    <location>
        <begin position="30"/>
        <end position="173"/>
    </location>
</feature>
<reference evidence="2 3" key="1">
    <citation type="submission" date="2016-08" db="EMBL/GenBank/DDBJ databases">
        <authorList>
            <person name="Seilhamer J.J."/>
        </authorList>
    </citation>
    <scope>NUCLEOTIDE SEQUENCE [LARGE SCALE GENOMIC DNA]</scope>
    <source>
        <strain evidence="2 3">P1-7</strain>
    </source>
</reference>
<dbReference type="EMBL" id="FMAF01000002">
    <property type="protein sequence ID" value="SCB15267.1"/>
    <property type="molecule type" value="Genomic_DNA"/>
</dbReference>
<gene>
    <name evidence="2" type="ORF">GA0061101_102459</name>
</gene>
<proteinExistence type="predicted"/>
<sequence>MLTNRMMTRLAPVRWAMMAFAVNPALALAGECVQEKAVYGDMDDAYELRFEPMGSESSVSNKFKLAVRNTNVVADGVVTRTDDQKRADGRIMFECPEGDVTGADLRACTVWQGMVYASDLKGHISALPTEGESAAERLFLPALGPSIQKSSLWGEGKATVAPWDVLSLKGCYQ</sequence>
<name>A0A1C3UIT6_9HYPH</name>
<feature type="signal peptide" evidence="1">
    <location>
        <begin position="1"/>
        <end position="29"/>
    </location>
</feature>
<evidence type="ECO:0000256" key="1">
    <source>
        <dbReference type="SAM" id="SignalP"/>
    </source>
</evidence>
<keyword evidence="1" id="KW-0732">Signal</keyword>
<accession>A0A1C3UIT6</accession>